<dbReference type="InterPro" id="IPR046796">
    <property type="entry name" value="Transposase_32_dom"/>
</dbReference>
<evidence type="ECO:0000256" key="1">
    <source>
        <dbReference type="SAM" id="Coils"/>
    </source>
</evidence>
<feature type="coiled-coil region" evidence="1">
    <location>
        <begin position="377"/>
        <end position="432"/>
    </location>
</feature>
<feature type="compositionally biased region" description="Basic and acidic residues" evidence="2">
    <location>
        <begin position="309"/>
        <end position="320"/>
    </location>
</feature>
<name>A0ABU6QWN5_9FABA</name>
<dbReference type="Proteomes" id="UP001341840">
    <property type="component" value="Unassembled WGS sequence"/>
</dbReference>
<feature type="compositionally biased region" description="Acidic residues" evidence="2">
    <location>
        <begin position="286"/>
        <end position="306"/>
    </location>
</feature>
<feature type="region of interest" description="Disordered" evidence="2">
    <location>
        <begin position="492"/>
        <end position="511"/>
    </location>
</feature>
<accession>A0ABU6QWN5</accession>
<keyword evidence="1" id="KW-0175">Coiled coil</keyword>
<comment type="caution">
    <text evidence="4">The sequence shown here is derived from an EMBL/GenBank/DDBJ whole genome shotgun (WGS) entry which is preliminary data.</text>
</comment>
<dbReference type="EMBL" id="JASCZI010002889">
    <property type="protein sequence ID" value="MED6116506.1"/>
    <property type="molecule type" value="Genomic_DNA"/>
</dbReference>
<proteinExistence type="predicted"/>
<sequence>MASSSSVSIFDNHRFKTAFNEELYNSIVKNKKVIGECCIDLDEDEYPEIKEQLVLRGWRRLAAPKQEISIDLIHEFYANAITTEEEMEEAGGHTFKIFVRGVPVDFSPENIRTVMCFRDQVQGATIDFETKKEHDEQLDRVLADLCMPGATWKLSTGQLRVPIQLRRQELNSVARGWHEFSIHSLIPFSNRSEIPVIRAILIHCIMRGEDVRAEDIIANKIVRMAQGIKEKGKLGFLSTIFKLCKEAGVPIREFRRTRKIQAEKPITARRMESTRLPRPVQRRQQEDEEEDEPMPQAEEGNEEENVEQQGHDYDYHHQPDYEQPQPDYEHHQDFNEEQPAQQPPLYHMPTYIDQHQKDLDSIETQLQNMMWYQQQALENMSKNQAEYMAELRDIKGKQQELYENNDRFYNQVRQEQREMVQKIQQIKNYQVNQTLVDSTRHKAYMDELAVMKAKQEEFFSNQVNQYNMIRQDQKLLGKEILDVKKYQMSAVTMGSGGSSSSTQPPPPPPYEPDQALMKIREQHATFVEICRQLKDWTRNASGRESYMVWAHQLANPNLVEMSSQKIVKKNEERKLAEQETKFGSKTEEELHAYAWKSTHMRATQGPLHA</sequence>
<evidence type="ECO:0000313" key="4">
    <source>
        <dbReference type="EMBL" id="MED6116506.1"/>
    </source>
</evidence>
<feature type="region of interest" description="Disordered" evidence="2">
    <location>
        <begin position="260"/>
        <end position="345"/>
    </location>
</feature>
<feature type="coiled-coil region" evidence="1">
    <location>
        <begin position="559"/>
        <end position="588"/>
    </location>
</feature>
<evidence type="ECO:0000259" key="3">
    <source>
        <dbReference type="Pfam" id="PF20167"/>
    </source>
</evidence>
<dbReference type="Pfam" id="PF20167">
    <property type="entry name" value="Transposase_32"/>
    <property type="match status" value="1"/>
</dbReference>
<gene>
    <name evidence="4" type="ORF">PIB30_100970</name>
</gene>
<evidence type="ECO:0000256" key="2">
    <source>
        <dbReference type="SAM" id="MobiDB-lite"/>
    </source>
</evidence>
<keyword evidence="5" id="KW-1185">Reference proteome</keyword>
<feature type="domain" description="Putative plant transposon protein" evidence="3">
    <location>
        <begin position="56"/>
        <end position="250"/>
    </location>
</feature>
<evidence type="ECO:0000313" key="5">
    <source>
        <dbReference type="Proteomes" id="UP001341840"/>
    </source>
</evidence>
<reference evidence="4 5" key="1">
    <citation type="journal article" date="2023" name="Plants (Basel)">
        <title>Bridging the Gap: Combining Genomics and Transcriptomics Approaches to Understand Stylosanthes scabra, an Orphan Legume from the Brazilian Caatinga.</title>
        <authorList>
            <person name="Ferreira-Neto J.R.C."/>
            <person name="da Silva M.D."/>
            <person name="Binneck E."/>
            <person name="de Melo N.F."/>
            <person name="da Silva R.H."/>
            <person name="de Melo A.L.T.M."/>
            <person name="Pandolfi V."/>
            <person name="Bustamante F.O."/>
            <person name="Brasileiro-Vidal A.C."/>
            <person name="Benko-Iseppon A.M."/>
        </authorList>
    </citation>
    <scope>NUCLEOTIDE SEQUENCE [LARGE SCALE GENOMIC DNA]</scope>
    <source>
        <tissue evidence="4">Leaves</tissue>
    </source>
</reference>
<protein>
    <recommendedName>
        <fullName evidence="3">Putative plant transposon protein domain-containing protein</fullName>
    </recommendedName>
</protein>
<organism evidence="4 5">
    <name type="scientific">Stylosanthes scabra</name>
    <dbReference type="NCBI Taxonomy" id="79078"/>
    <lineage>
        <taxon>Eukaryota</taxon>
        <taxon>Viridiplantae</taxon>
        <taxon>Streptophyta</taxon>
        <taxon>Embryophyta</taxon>
        <taxon>Tracheophyta</taxon>
        <taxon>Spermatophyta</taxon>
        <taxon>Magnoliopsida</taxon>
        <taxon>eudicotyledons</taxon>
        <taxon>Gunneridae</taxon>
        <taxon>Pentapetalae</taxon>
        <taxon>rosids</taxon>
        <taxon>fabids</taxon>
        <taxon>Fabales</taxon>
        <taxon>Fabaceae</taxon>
        <taxon>Papilionoideae</taxon>
        <taxon>50 kb inversion clade</taxon>
        <taxon>dalbergioids sensu lato</taxon>
        <taxon>Dalbergieae</taxon>
        <taxon>Pterocarpus clade</taxon>
        <taxon>Stylosanthes</taxon>
    </lineage>
</organism>